<dbReference type="EMBL" id="JAUSYY010000001">
    <property type="protein sequence ID" value="MDQ0894992.1"/>
    <property type="molecule type" value="Genomic_DNA"/>
</dbReference>
<dbReference type="Proteomes" id="UP001239083">
    <property type="component" value="Unassembled WGS sequence"/>
</dbReference>
<feature type="transmembrane region" description="Helical" evidence="2">
    <location>
        <begin position="84"/>
        <end position="110"/>
    </location>
</feature>
<evidence type="ECO:0000256" key="1">
    <source>
        <dbReference type="SAM" id="MobiDB-lite"/>
    </source>
</evidence>
<reference evidence="3 4" key="1">
    <citation type="submission" date="2023-07" db="EMBL/GenBank/DDBJ databases">
        <title>Comparative genomics of wheat-associated soil bacteria to identify genetic determinants of phenazine resistance.</title>
        <authorList>
            <person name="Mouncey N."/>
        </authorList>
    </citation>
    <scope>NUCLEOTIDE SEQUENCE [LARGE SCALE GENOMIC DNA]</scope>
    <source>
        <strain evidence="3 4">V3I3</strain>
    </source>
</reference>
<name>A0ABU0RA86_9MICO</name>
<evidence type="ECO:0008006" key="5">
    <source>
        <dbReference type="Google" id="ProtNLM"/>
    </source>
</evidence>
<keyword evidence="2" id="KW-1133">Transmembrane helix</keyword>
<feature type="transmembrane region" description="Helical" evidence="2">
    <location>
        <begin position="49"/>
        <end position="72"/>
    </location>
</feature>
<evidence type="ECO:0000313" key="4">
    <source>
        <dbReference type="Proteomes" id="UP001239083"/>
    </source>
</evidence>
<sequence length="264" mass="28182">MRSARRRATARGRSSSAPQQGDSVTRPTEPKSVPVDIGAHARRGASRRAWLVVAAIAIAGIVVVAWAVGAMVDDPDSRSVAVPLVGVCGFLLVLTPVIFTGFALQGVMLLRRADRRWPGSSVVPFVITMQLPGQVDDVSAALGRRLYLPAKGYGLLVANTAGIRVLSGWGILTDLNIPRTSLSDVELGVIEFPFGKTVSIDVHLNTPGDVRVSFMPTRTSGRFWGAERPAIVEQYVEELRRALELGPVSAQACSVPGRDLPEPA</sequence>
<proteinExistence type="predicted"/>
<gene>
    <name evidence="3" type="ORF">QFZ26_002547</name>
</gene>
<organism evidence="3 4">
    <name type="scientific">Agromyces ramosus</name>
    <dbReference type="NCBI Taxonomy" id="33879"/>
    <lineage>
        <taxon>Bacteria</taxon>
        <taxon>Bacillati</taxon>
        <taxon>Actinomycetota</taxon>
        <taxon>Actinomycetes</taxon>
        <taxon>Micrococcales</taxon>
        <taxon>Microbacteriaceae</taxon>
        <taxon>Agromyces</taxon>
    </lineage>
</organism>
<evidence type="ECO:0000313" key="3">
    <source>
        <dbReference type="EMBL" id="MDQ0894992.1"/>
    </source>
</evidence>
<keyword evidence="2" id="KW-0472">Membrane</keyword>
<keyword evidence="2" id="KW-0812">Transmembrane</keyword>
<evidence type="ECO:0000256" key="2">
    <source>
        <dbReference type="SAM" id="Phobius"/>
    </source>
</evidence>
<protein>
    <recommendedName>
        <fullName evidence="5">PH (Pleckstrin Homology) domain-containing protein</fullName>
    </recommendedName>
</protein>
<feature type="region of interest" description="Disordered" evidence="1">
    <location>
        <begin position="1"/>
        <end position="37"/>
    </location>
</feature>
<keyword evidence="4" id="KW-1185">Reference proteome</keyword>
<accession>A0ABU0RA86</accession>
<feature type="compositionally biased region" description="Basic residues" evidence="1">
    <location>
        <begin position="1"/>
        <end position="10"/>
    </location>
</feature>
<comment type="caution">
    <text evidence="3">The sequence shown here is derived from an EMBL/GenBank/DDBJ whole genome shotgun (WGS) entry which is preliminary data.</text>
</comment>